<sequence>MGKEFPANKRNSSFQNLLMPKYVSLDKVREVFDISPETRRGWAVTGVVNVHYPGGAAKHRSAVVGGRRTKAQETHDEQEAEEGHTEEQEDAGEDCESAAEEVY</sequence>
<reference evidence="2" key="1">
    <citation type="submission" date="2018-05" db="EMBL/GenBank/DDBJ databases">
        <title>Effector identification in a new, highly contiguous assembly of the strawberry crown rot pathogen Phytophthora cactorum.</title>
        <authorList>
            <person name="Armitage A.D."/>
            <person name="Nellist C.F."/>
            <person name="Bates H."/>
            <person name="Vickerstaff R.J."/>
            <person name="Harrison R.J."/>
        </authorList>
    </citation>
    <scope>NUCLEOTIDE SEQUENCE</scope>
    <source>
        <strain evidence="2">P421</strain>
    </source>
</reference>
<feature type="compositionally biased region" description="Acidic residues" evidence="1">
    <location>
        <begin position="87"/>
        <end position="103"/>
    </location>
</feature>
<dbReference type="VEuPathDB" id="FungiDB:PC110_g23248"/>
<dbReference type="Proteomes" id="UP000760860">
    <property type="component" value="Unassembled WGS sequence"/>
</dbReference>
<evidence type="ECO:0000313" key="3">
    <source>
        <dbReference type="Proteomes" id="UP000760860"/>
    </source>
</evidence>
<name>A0A8T1GXX6_9STRA</name>
<feature type="compositionally biased region" description="Basic and acidic residues" evidence="1">
    <location>
        <begin position="70"/>
        <end position="86"/>
    </location>
</feature>
<accession>A0A8T1GXX6</accession>
<proteinExistence type="predicted"/>
<gene>
    <name evidence="2" type="ORF">PC129_g25151</name>
</gene>
<organism evidence="2 3">
    <name type="scientific">Phytophthora cactorum</name>
    <dbReference type="NCBI Taxonomy" id="29920"/>
    <lineage>
        <taxon>Eukaryota</taxon>
        <taxon>Sar</taxon>
        <taxon>Stramenopiles</taxon>
        <taxon>Oomycota</taxon>
        <taxon>Peronosporomycetes</taxon>
        <taxon>Peronosporales</taxon>
        <taxon>Peronosporaceae</taxon>
        <taxon>Phytophthora</taxon>
    </lineage>
</organism>
<protein>
    <submittedName>
        <fullName evidence="2">Uncharacterized protein</fullName>
    </submittedName>
</protein>
<dbReference type="AlphaFoldDB" id="A0A8T1GXX6"/>
<comment type="caution">
    <text evidence="2">The sequence shown here is derived from an EMBL/GenBank/DDBJ whole genome shotgun (WGS) entry which is preliminary data.</text>
</comment>
<evidence type="ECO:0000313" key="2">
    <source>
        <dbReference type="EMBL" id="KAG3189704.1"/>
    </source>
</evidence>
<evidence type="ECO:0000256" key="1">
    <source>
        <dbReference type="SAM" id="MobiDB-lite"/>
    </source>
</evidence>
<feature type="region of interest" description="Disordered" evidence="1">
    <location>
        <begin position="59"/>
        <end position="103"/>
    </location>
</feature>
<dbReference type="EMBL" id="RCMV01005124">
    <property type="protein sequence ID" value="KAG3189704.1"/>
    <property type="molecule type" value="Genomic_DNA"/>
</dbReference>